<dbReference type="AlphaFoldDB" id="A0A178N0A3"/>
<evidence type="ECO:0000313" key="3">
    <source>
        <dbReference type="Proteomes" id="UP000078543"/>
    </source>
</evidence>
<dbReference type="Proteomes" id="UP000078543">
    <property type="component" value="Unassembled WGS sequence"/>
</dbReference>
<dbReference type="InterPro" id="IPR032710">
    <property type="entry name" value="NTF2-like_dom_sf"/>
</dbReference>
<sequence length="160" mass="17192">MTTCPCGLPKAFDECCGPIIQGRPAATPEALMRARYTAFVCRDMDFLERTLAPEKQAEFDKAEVAASSEGLTGLGLEVRAAYGGAENEDSGGVEYVARFKVRGQVHAHHELASFRREGGQWLYADGQMNPKSSPVQAAKVGRNDPCPCGSGKKYKKCCGG</sequence>
<dbReference type="InterPro" id="IPR048469">
    <property type="entry name" value="YchJ-like_M"/>
</dbReference>
<organism evidence="2 3">
    <name type="scientific">Magnetospirillum moscoviense</name>
    <dbReference type="NCBI Taxonomy" id="1437059"/>
    <lineage>
        <taxon>Bacteria</taxon>
        <taxon>Pseudomonadati</taxon>
        <taxon>Pseudomonadota</taxon>
        <taxon>Alphaproteobacteria</taxon>
        <taxon>Rhodospirillales</taxon>
        <taxon>Rhodospirillaceae</taxon>
        <taxon>Magnetospirillum</taxon>
    </lineage>
</organism>
<dbReference type="SUPFAM" id="SSF103642">
    <property type="entry name" value="Sec-C motif"/>
    <property type="match status" value="1"/>
</dbReference>
<dbReference type="Gene3D" id="3.10.450.50">
    <property type="match status" value="1"/>
</dbReference>
<keyword evidence="3" id="KW-1185">Reference proteome</keyword>
<comment type="caution">
    <text evidence="2">The sequence shown here is derived from an EMBL/GenBank/DDBJ whole genome shotgun (WGS) entry which is preliminary data.</text>
</comment>
<protein>
    <recommendedName>
        <fullName evidence="1">YchJ-like middle NTF2-like domain-containing protein</fullName>
    </recommendedName>
</protein>
<dbReference type="EMBL" id="LWQU01000065">
    <property type="protein sequence ID" value="OAN59537.1"/>
    <property type="molecule type" value="Genomic_DNA"/>
</dbReference>
<evidence type="ECO:0000313" key="2">
    <source>
        <dbReference type="EMBL" id="OAN59537.1"/>
    </source>
</evidence>
<dbReference type="RefSeq" id="WP_068497460.1">
    <property type="nucleotide sequence ID" value="NZ_LWQU01000065.1"/>
</dbReference>
<dbReference type="Pfam" id="PF02810">
    <property type="entry name" value="SEC-C"/>
    <property type="match status" value="1"/>
</dbReference>
<evidence type="ECO:0000259" key="1">
    <source>
        <dbReference type="Pfam" id="PF17775"/>
    </source>
</evidence>
<name>A0A178N0A3_9PROT</name>
<dbReference type="SUPFAM" id="SSF54427">
    <property type="entry name" value="NTF2-like"/>
    <property type="match status" value="1"/>
</dbReference>
<proteinExistence type="predicted"/>
<feature type="domain" description="YchJ-like middle NTF2-like" evidence="1">
    <location>
        <begin position="27"/>
        <end position="126"/>
    </location>
</feature>
<reference evidence="2 3" key="1">
    <citation type="submission" date="2016-04" db="EMBL/GenBank/DDBJ databases">
        <title>Draft genome sequence of freshwater magnetotactic bacteria Magnetospirillum marisnigri SP-1 and Magnetospirillum moscoviense BB-1.</title>
        <authorList>
            <person name="Koziaeva V."/>
            <person name="Dziuba M.V."/>
            <person name="Ivanov T.M."/>
            <person name="Kuznetsov B."/>
            <person name="Grouzdev D.S."/>
        </authorList>
    </citation>
    <scope>NUCLEOTIDE SEQUENCE [LARGE SCALE GENOMIC DNA]</scope>
    <source>
        <strain evidence="2 3">BB-1</strain>
    </source>
</reference>
<dbReference type="PANTHER" id="PTHR33747:SF1">
    <property type="entry name" value="ADENYLATE CYCLASE-ASSOCIATED CAP C-TERMINAL DOMAIN-CONTAINING PROTEIN"/>
    <property type="match status" value="1"/>
</dbReference>
<dbReference type="STRING" id="1437059.A6A05_07295"/>
<dbReference type="OrthoDB" id="21421at2"/>
<dbReference type="PANTHER" id="PTHR33747">
    <property type="entry name" value="UPF0225 PROTEIN SCO1677"/>
    <property type="match status" value="1"/>
</dbReference>
<gene>
    <name evidence="2" type="ORF">A6A05_07295</name>
</gene>
<dbReference type="InterPro" id="IPR004027">
    <property type="entry name" value="SEC_C_motif"/>
</dbReference>
<dbReference type="Pfam" id="PF17775">
    <property type="entry name" value="YchJ_M-like"/>
    <property type="match status" value="1"/>
</dbReference>
<accession>A0A178N0A3</accession>